<evidence type="ECO:0000313" key="3">
    <source>
        <dbReference type="Proteomes" id="UP000050424"/>
    </source>
</evidence>
<sequence>MFKPEVDVRVRVQVQVQSETGTRQHPSIKARIPSLNFSTLFFFSQTRSLASHLFQKLHDLAVSPTSASSTSPHYYLPQQLHLFSSTPIYIQLENTMANLPPQQFLMLTAAPPSAFLSLAPATSASYPKKQVRSHNRAQNIPSGSEAVEGLPRRSSSASSVSTSSSSNSYRVLKLGPVHWGEHPEEHKEDFHDIILS</sequence>
<keyword evidence="3" id="KW-1185">Reference proteome</keyword>
<accession>A0A0P7B674</accession>
<name>A0A0P7B674_9HYPO</name>
<reference evidence="2 3" key="1">
    <citation type="submission" date="2015-09" db="EMBL/GenBank/DDBJ databases">
        <title>Draft genome of a European isolate of the apple canker pathogen Neonectria ditissima.</title>
        <authorList>
            <person name="Gomez-Cortecero A."/>
            <person name="Harrison R.J."/>
            <person name="Armitage A.D."/>
        </authorList>
    </citation>
    <scope>NUCLEOTIDE SEQUENCE [LARGE SCALE GENOMIC DNA]</scope>
    <source>
        <strain evidence="2 3">R09/05</strain>
    </source>
</reference>
<feature type="compositionally biased region" description="Low complexity" evidence="1">
    <location>
        <begin position="154"/>
        <end position="164"/>
    </location>
</feature>
<dbReference type="EMBL" id="LKCW01000168">
    <property type="protein sequence ID" value="KPM37375.1"/>
    <property type="molecule type" value="Genomic_DNA"/>
</dbReference>
<protein>
    <submittedName>
        <fullName evidence="2">Uncharacterized protein</fullName>
    </submittedName>
</protein>
<dbReference type="Proteomes" id="UP000050424">
    <property type="component" value="Unassembled WGS sequence"/>
</dbReference>
<dbReference type="AlphaFoldDB" id="A0A0P7B674"/>
<organism evidence="2 3">
    <name type="scientific">Neonectria ditissima</name>
    <dbReference type="NCBI Taxonomy" id="78410"/>
    <lineage>
        <taxon>Eukaryota</taxon>
        <taxon>Fungi</taxon>
        <taxon>Dikarya</taxon>
        <taxon>Ascomycota</taxon>
        <taxon>Pezizomycotina</taxon>
        <taxon>Sordariomycetes</taxon>
        <taxon>Hypocreomycetidae</taxon>
        <taxon>Hypocreales</taxon>
        <taxon>Nectriaceae</taxon>
        <taxon>Neonectria</taxon>
    </lineage>
</organism>
<comment type="caution">
    <text evidence="2">The sequence shown here is derived from an EMBL/GenBank/DDBJ whole genome shotgun (WGS) entry which is preliminary data.</text>
</comment>
<evidence type="ECO:0000313" key="2">
    <source>
        <dbReference type="EMBL" id="KPM37375.1"/>
    </source>
</evidence>
<gene>
    <name evidence="2" type="ORF">AK830_g9187</name>
</gene>
<dbReference type="OrthoDB" id="5226533at2759"/>
<feature type="region of interest" description="Disordered" evidence="1">
    <location>
        <begin position="126"/>
        <end position="164"/>
    </location>
</feature>
<proteinExistence type="predicted"/>
<evidence type="ECO:0000256" key="1">
    <source>
        <dbReference type="SAM" id="MobiDB-lite"/>
    </source>
</evidence>